<protein>
    <submittedName>
        <fullName evidence="1">Uncharacterized protein</fullName>
    </submittedName>
</protein>
<gene>
    <name evidence="1" type="ORF">COLO4_37751</name>
</gene>
<dbReference type="EMBL" id="AWUE01024251">
    <property type="protein sequence ID" value="OMO51260.1"/>
    <property type="molecule type" value="Genomic_DNA"/>
</dbReference>
<evidence type="ECO:0000313" key="2">
    <source>
        <dbReference type="Proteomes" id="UP000187203"/>
    </source>
</evidence>
<dbReference type="AlphaFoldDB" id="A0A1R3FZS0"/>
<evidence type="ECO:0000313" key="1">
    <source>
        <dbReference type="EMBL" id="OMO51260.1"/>
    </source>
</evidence>
<reference evidence="2" key="1">
    <citation type="submission" date="2013-09" db="EMBL/GenBank/DDBJ databases">
        <title>Corchorus olitorius genome sequencing.</title>
        <authorList>
            <person name="Alam M."/>
            <person name="Haque M.S."/>
            <person name="Islam M.S."/>
            <person name="Emdad E.M."/>
            <person name="Islam M.M."/>
            <person name="Ahmed B."/>
            <person name="Halim A."/>
            <person name="Hossen Q.M.M."/>
            <person name="Hossain M.Z."/>
            <person name="Ahmed R."/>
            <person name="Khan M.M."/>
            <person name="Islam R."/>
            <person name="Rashid M.M."/>
            <person name="Khan S.A."/>
            <person name="Rahman M.S."/>
            <person name="Alam M."/>
            <person name="Yahiya A.S."/>
            <person name="Khan M.S."/>
            <person name="Azam M.S."/>
            <person name="Haque T."/>
            <person name="Lashkar M.Z.H."/>
            <person name="Akhand A.I."/>
            <person name="Morshed G."/>
            <person name="Roy S."/>
            <person name="Uddin K.S."/>
            <person name="Rabeya T."/>
            <person name="Hossain A.S."/>
            <person name="Chowdhury A."/>
            <person name="Snigdha A.R."/>
            <person name="Mortoza M.S."/>
            <person name="Matin S.A."/>
            <person name="Hoque S.M.E."/>
            <person name="Islam M.K."/>
            <person name="Roy D.K."/>
            <person name="Haider R."/>
            <person name="Moosa M.M."/>
            <person name="Elias S.M."/>
            <person name="Hasan A.M."/>
            <person name="Jahan S."/>
            <person name="Shafiuddin M."/>
            <person name="Mahmood N."/>
            <person name="Shommy N.S."/>
        </authorList>
    </citation>
    <scope>NUCLEOTIDE SEQUENCE [LARGE SCALE GENOMIC DNA]</scope>
    <source>
        <strain evidence="2">cv. O-4</strain>
    </source>
</reference>
<proteinExistence type="predicted"/>
<sequence>MTLSAEIKAGYTIEEEKLPFVALQQDLEHEQAH</sequence>
<dbReference type="Proteomes" id="UP000187203">
    <property type="component" value="Unassembled WGS sequence"/>
</dbReference>
<comment type="caution">
    <text evidence="1">The sequence shown here is derived from an EMBL/GenBank/DDBJ whole genome shotgun (WGS) entry which is preliminary data.</text>
</comment>
<accession>A0A1R3FZS0</accession>
<name>A0A1R3FZS0_9ROSI</name>
<organism evidence="1 2">
    <name type="scientific">Corchorus olitorius</name>
    <dbReference type="NCBI Taxonomy" id="93759"/>
    <lineage>
        <taxon>Eukaryota</taxon>
        <taxon>Viridiplantae</taxon>
        <taxon>Streptophyta</taxon>
        <taxon>Embryophyta</taxon>
        <taxon>Tracheophyta</taxon>
        <taxon>Spermatophyta</taxon>
        <taxon>Magnoliopsida</taxon>
        <taxon>eudicotyledons</taxon>
        <taxon>Gunneridae</taxon>
        <taxon>Pentapetalae</taxon>
        <taxon>rosids</taxon>
        <taxon>malvids</taxon>
        <taxon>Malvales</taxon>
        <taxon>Malvaceae</taxon>
        <taxon>Grewioideae</taxon>
        <taxon>Apeibeae</taxon>
        <taxon>Corchorus</taxon>
    </lineage>
</organism>
<keyword evidence="2" id="KW-1185">Reference proteome</keyword>